<dbReference type="Pfam" id="PF04985">
    <property type="entry name" value="Phage_tube"/>
    <property type="match status" value="1"/>
</dbReference>
<evidence type="ECO:0000313" key="2">
    <source>
        <dbReference type="Proteomes" id="UP000594508"/>
    </source>
</evidence>
<name>A0A7S9WR21_9BACT</name>
<dbReference type="Proteomes" id="UP000594508">
    <property type="component" value="Chromosome"/>
</dbReference>
<dbReference type="InterPro" id="IPR006498">
    <property type="entry name" value="Tail_tube"/>
</dbReference>
<accession>A0A7S9WR21</accession>
<dbReference type="EMBL" id="CP060707">
    <property type="protein sequence ID" value="QPH90204.1"/>
    <property type="molecule type" value="Genomic_DNA"/>
</dbReference>
<sequence length="164" mass="18129">MLKAQAFTGGNLFIDGIGLMGEVVEVELPKIEKETIETSSGIGKFEAVLPVVKPLNTKITVNNLNELYFKMLDSSKTQKLYLKANATNSNGDDEQVIATFEGKIKSLDGAKFEFNKEANLSFEVSLTFYKLEVAGARVILYDALNHIFENDGVDLFGTIRKNIL</sequence>
<organism evidence="1 2">
    <name type="scientific">Campylobacter concisus</name>
    <dbReference type="NCBI Taxonomy" id="199"/>
    <lineage>
        <taxon>Bacteria</taxon>
        <taxon>Pseudomonadati</taxon>
        <taxon>Campylobacterota</taxon>
        <taxon>Epsilonproteobacteria</taxon>
        <taxon>Campylobacterales</taxon>
        <taxon>Campylobacteraceae</taxon>
        <taxon>Campylobacter</taxon>
    </lineage>
</organism>
<evidence type="ECO:0000313" key="1">
    <source>
        <dbReference type="EMBL" id="QPH90204.1"/>
    </source>
</evidence>
<dbReference type="RefSeq" id="WP_103644885.1">
    <property type="nucleotide sequence ID" value="NZ_CABPUN010000005.1"/>
</dbReference>
<reference evidence="1 2" key="1">
    <citation type="journal article" date="2018" name="Emerg. Microbes Infect.">
        <title>Genomic analysis of oral Campylobacter concisus strains identified a potential bacterial molecular marker associated with active Crohn's disease.</title>
        <authorList>
            <person name="Liu F."/>
            <person name="Ma R."/>
            <person name="Tay C.Y.A."/>
            <person name="Octavia S."/>
            <person name="Lan R."/>
            <person name="Chung H.K.L."/>
            <person name="Riordan S.M."/>
            <person name="Grimm M.C."/>
            <person name="Leong R.W."/>
            <person name="Tanaka M.M."/>
            <person name="Connor S."/>
            <person name="Zhang L."/>
        </authorList>
    </citation>
    <scope>NUCLEOTIDE SEQUENCE [LARGE SCALE GENOMIC DNA]</scope>
    <source>
        <strain evidence="1 2">P1CDO2</strain>
    </source>
</reference>
<proteinExistence type="predicted"/>
<dbReference type="AlphaFoldDB" id="A0A7S9WR21"/>
<gene>
    <name evidence="1" type="ORF">CVT00_01270</name>
</gene>
<protein>
    <submittedName>
        <fullName evidence="1">Phage major tail tube protein</fullName>
    </submittedName>
</protein>